<evidence type="ECO:0000256" key="5">
    <source>
        <dbReference type="ARBA" id="ARBA00022801"/>
    </source>
</evidence>
<evidence type="ECO:0000256" key="12">
    <source>
        <dbReference type="SAM" id="MobiDB-lite"/>
    </source>
</evidence>
<dbReference type="STRING" id="1941349.STSP1_01683"/>
<dbReference type="KEGG" id="pbp:STSP1_01683"/>
<dbReference type="EC" id="3.6.1.-" evidence="11"/>
<keyword evidence="4 11" id="KW-0227">DNA damage</keyword>
<feature type="region of interest" description="Disordered" evidence="12">
    <location>
        <begin position="279"/>
        <end position="304"/>
    </location>
</feature>
<keyword evidence="11" id="KW-0175">Coiled coil</keyword>
<feature type="compositionally biased region" description="Basic and acidic residues" evidence="12">
    <location>
        <begin position="279"/>
        <end position="298"/>
    </location>
</feature>
<evidence type="ECO:0000259" key="13">
    <source>
        <dbReference type="PROSITE" id="PS50893"/>
    </source>
</evidence>
<dbReference type="InterPro" id="IPR017871">
    <property type="entry name" value="ABC_transporter-like_CS"/>
</dbReference>
<dbReference type="FunFam" id="3.40.50.300:FF:000309">
    <property type="entry name" value="ABC transporter ATP-binding protein"/>
    <property type="match status" value="1"/>
</dbReference>
<feature type="binding site" evidence="11">
    <location>
        <begin position="351"/>
        <end position="358"/>
    </location>
    <ligand>
        <name>ATP</name>
        <dbReference type="ChEBI" id="CHEBI:30616"/>
        <label>2</label>
    </ligand>
</feature>
<comment type="similarity">
    <text evidence="10 11">Belongs to the ABC transporter superfamily. ABCF family. Uup subfamily.</text>
</comment>
<evidence type="ECO:0000313" key="15">
    <source>
        <dbReference type="Proteomes" id="UP000193334"/>
    </source>
</evidence>
<evidence type="ECO:0000256" key="2">
    <source>
        <dbReference type="ARBA" id="ARBA00022737"/>
    </source>
</evidence>
<dbReference type="Gene3D" id="3.40.50.300">
    <property type="entry name" value="P-loop containing nucleotide triphosphate hydrolases"/>
    <property type="match status" value="2"/>
</dbReference>
<dbReference type="InterPro" id="IPR051309">
    <property type="entry name" value="ABCF_ATPase"/>
</dbReference>
<evidence type="ECO:0000256" key="6">
    <source>
        <dbReference type="ARBA" id="ARBA00022840"/>
    </source>
</evidence>
<comment type="function">
    <text evidence="11">Probably plays a role in ribosome assembly or function. May be involved in resolution of branched DNA intermediates that result from template switching in postreplication gaps. Binds DNA and has ATPase activity.</text>
</comment>
<dbReference type="EMBL" id="CP021023">
    <property type="protein sequence ID" value="ARN57280.1"/>
    <property type="molecule type" value="Genomic_DNA"/>
</dbReference>
<dbReference type="PROSITE" id="PS00211">
    <property type="entry name" value="ABC_TRANSPORTER_1"/>
    <property type="match status" value="2"/>
</dbReference>
<organism evidence="14 15">
    <name type="scientific">Sedimentisphaera salicampi</name>
    <dbReference type="NCBI Taxonomy" id="1941349"/>
    <lineage>
        <taxon>Bacteria</taxon>
        <taxon>Pseudomonadati</taxon>
        <taxon>Planctomycetota</taxon>
        <taxon>Phycisphaerae</taxon>
        <taxon>Sedimentisphaerales</taxon>
        <taxon>Sedimentisphaeraceae</taxon>
        <taxon>Sedimentisphaera</taxon>
    </lineage>
</organism>
<dbReference type="PANTHER" id="PTHR42855:SF1">
    <property type="entry name" value="ABC TRANSPORTER DOMAIN-CONTAINING PROTEIN"/>
    <property type="match status" value="1"/>
</dbReference>
<dbReference type="Pfam" id="PF00005">
    <property type="entry name" value="ABC_tran"/>
    <property type="match status" value="2"/>
</dbReference>
<dbReference type="AlphaFoldDB" id="A0A1W6LNA1"/>
<feature type="coiled-coil region" evidence="11">
    <location>
        <begin position="564"/>
        <end position="622"/>
    </location>
</feature>
<keyword evidence="8 11" id="KW-0234">DNA repair</keyword>
<dbReference type="SMART" id="SM00382">
    <property type="entry name" value="AAA"/>
    <property type="match status" value="2"/>
</dbReference>
<comment type="subcellular location">
    <subcellularLocation>
        <location evidence="11">Cytoplasm</location>
    </subcellularLocation>
    <text evidence="11">Associates with ribosomes.</text>
</comment>
<name>A0A1W6LNA1_9BACT</name>
<dbReference type="PROSITE" id="PS50893">
    <property type="entry name" value="ABC_TRANSPORTER_2"/>
    <property type="match status" value="2"/>
</dbReference>
<evidence type="ECO:0000256" key="4">
    <source>
        <dbReference type="ARBA" id="ARBA00022763"/>
    </source>
</evidence>
<dbReference type="InterPro" id="IPR032524">
    <property type="entry name" value="ABC_tran_C"/>
</dbReference>
<gene>
    <name evidence="11 14" type="primary">uup</name>
    <name evidence="14" type="ORF">STSP1_01683</name>
</gene>
<dbReference type="GO" id="GO:0006281">
    <property type="term" value="P:DNA repair"/>
    <property type="evidence" value="ECO:0007669"/>
    <property type="project" value="UniProtKB-KW"/>
</dbReference>
<evidence type="ECO:0000256" key="11">
    <source>
        <dbReference type="HAMAP-Rule" id="MF_00848"/>
    </source>
</evidence>
<dbReference type="InterPro" id="IPR027417">
    <property type="entry name" value="P-loop_NTPase"/>
</dbReference>
<comment type="catalytic activity">
    <reaction evidence="9 11">
        <text>ATP + H2O = ADP + phosphate + H(+)</text>
        <dbReference type="Rhea" id="RHEA:13065"/>
        <dbReference type="ChEBI" id="CHEBI:15377"/>
        <dbReference type="ChEBI" id="CHEBI:15378"/>
        <dbReference type="ChEBI" id="CHEBI:30616"/>
        <dbReference type="ChEBI" id="CHEBI:43474"/>
        <dbReference type="ChEBI" id="CHEBI:456216"/>
    </reaction>
</comment>
<dbReference type="CDD" id="cd03221">
    <property type="entry name" value="ABCF_EF-3"/>
    <property type="match status" value="2"/>
</dbReference>
<keyword evidence="2 11" id="KW-0677">Repeat</keyword>
<evidence type="ECO:0000256" key="7">
    <source>
        <dbReference type="ARBA" id="ARBA00023125"/>
    </source>
</evidence>
<dbReference type="GO" id="GO:0016887">
    <property type="term" value="F:ATP hydrolysis activity"/>
    <property type="evidence" value="ECO:0007669"/>
    <property type="project" value="UniProtKB-UniRule"/>
</dbReference>
<dbReference type="SUPFAM" id="SSF52540">
    <property type="entry name" value="P-loop containing nucleoside triphosphate hydrolases"/>
    <property type="match status" value="2"/>
</dbReference>
<evidence type="ECO:0000256" key="3">
    <source>
        <dbReference type="ARBA" id="ARBA00022741"/>
    </source>
</evidence>
<evidence type="ECO:0000256" key="10">
    <source>
        <dbReference type="ARBA" id="ARBA00061478"/>
    </source>
</evidence>
<dbReference type="InterPro" id="IPR043686">
    <property type="entry name" value="Uup"/>
</dbReference>
<protein>
    <recommendedName>
        <fullName evidence="11">ATP-binding protein Uup</fullName>
        <ecNumber evidence="11">3.6.1.-</ecNumber>
    </recommendedName>
</protein>
<evidence type="ECO:0000256" key="8">
    <source>
        <dbReference type="ARBA" id="ARBA00023204"/>
    </source>
</evidence>
<dbReference type="FunFam" id="3.40.50.300:FF:000011">
    <property type="entry name" value="Putative ABC transporter ATP-binding component"/>
    <property type="match status" value="1"/>
</dbReference>
<keyword evidence="6 11" id="KW-0067">ATP-binding</keyword>
<evidence type="ECO:0000256" key="1">
    <source>
        <dbReference type="ARBA" id="ARBA00022490"/>
    </source>
</evidence>
<dbReference type="GO" id="GO:0005524">
    <property type="term" value="F:ATP binding"/>
    <property type="evidence" value="ECO:0007669"/>
    <property type="project" value="UniProtKB-UniRule"/>
</dbReference>
<keyword evidence="5 11" id="KW-0378">Hydrolase</keyword>
<keyword evidence="15" id="KW-1185">Reference proteome</keyword>
<keyword evidence="1 11" id="KW-0963">Cytoplasm</keyword>
<dbReference type="GO" id="GO:0003677">
    <property type="term" value="F:DNA binding"/>
    <property type="evidence" value="ECO:0007669"/>
    <property type="project" value="UniProtKB-UniRule"/>
</dbReference>
<dbReference type="GO" id="GO:0043022">
    <property type="term" value="F:ribosome binding"/>
    <property type="evidence" value="ECO:0007669"/>
    <property type="project" value="UniProtKB-UniRule"/>
</dbReference>
<dbReference type="Pfam" id="PF16326">
    <property type="entry name" value="ABC_tran_CTD"/>
    <property type="match status" value="1"/>
</dbReference>
<feature type="domain" description="ABC transporter" evidence="13">
    <location>
        <begin position="4"/>
        <end position="251"/>
    </location>
</feature>
<evidence type="ECO:0000313" key="14">
    <source>
        <dbReference type="EMBL" id="ARN57280.1"/>
    </source>
</evidence>
<accession>A0A1W6LNA1</accession>
<dbReference type="GO" id="GO:0005737">
    <property type="term" value="C:cytoplasm"/>
    <property type="evidence" value="ECO:0007669"/>
    <property type="project" value="UniProtKB-SubCell"/>
</dbReference>
<reference evidence="15" key="1">
    <citation type="submission" date="2017-04" db="EMBL/GenBank/DDBJ databases">
        <title>Comparative genomics and description of representatives of a novel lineage of planctomycetes thriving in anoxic sediments.</title>
        <authorList>
            <person name="Spring S."/>
            <person name="Bunk B."/>
            <person name="Sproer C."/>
        </authorList>
    </citation>
    <scope>NUCLEOTIDE SEQUENCE [LARGE SCALE GENOMIC DNA]</scope>
    <source>
        <strain evidence="15">ST-PulAB-D4</strain>
    </source>
</reference>
<sequence>MSIIVAKDLDAGYGGPLLVNKAGFAIEKGERLALMGRNGCGKTTLLNVLRGELEPLGGELNFQKGLNISSLEQEVPASLEGSIFDVILKGAGPEGEKLSRFLHLSASTEHNEEETEVLHRLTEEIDSAGGWKIQTQAEAAASKLELPLQSSFSSLSAGMKRKVLLARALAGSPDLLLLDEPTNHLDIDSIRKVEELLLSSQAALLFITHDRAFLRRLATRILELDRGILRSYECSYDEYLARKKQLLDAEQIHQKQFDKKLAEEEAWIRRGIQGRRTRNEGRVRELQKMREERRERTSPEGSAKLNLQQAEASGMLVSDLKNVSFSYDGKTNIVTDFTAKFFRGDRIGIAGENGVGKSTLLKLILGELEPSSGRVRRGTNQKVAYFDQLHNKLDYGKTLVENVADGFMNINFGGTSRNAVGYLKDFLFPSYRAKSLVSALSGGERTRLLLAKLFAKPSNILVLDEPTNNLDIETIELLEEQLAQYQGTIFIVSHDRAFLNNVVTSTLVFEGGGKVREYVGGYDDYIREKLNAIKSPKPANNHPKQQKKPAGNQRKLSYHEKKELEKLPEEIETLEDNLSSIHKDLADPDFYKKNPEQIAKTNAQLKDVENQLNEKYARWETLEQIKEGKA</sequence>
<feature type="domain" description="ABC transporter" evidence="13">
    <location>
        <begin position="318"/>
        <end position="538"/>
    </location>
</feature>
<feature type="binding site" evidence="11">
    <location>
        <begin position="36"/>
        <end position="43"/>
    </location>
    <ligand>
        <name>ATP</name>
        <dbReference type="ChEBI" id="CHEBI:30616"/>
        <label>1</label>
    </ligand>
</feature>
<dbReference type="Gene3D" id="1.10.287.380">
    <property type="entry name" value="Valyl-tRNA synthetase, C-terminal domain"/>
    <property type="match status" value="1"/>
</dbReference>
<feature type="region of interest" description="Disordered" evidence="12">
    <location>
        <begin position="534"/>
        <end position="558"/>
    </location>
</feature>
<dbReference type="Proteomes" id="UP000193334">
    <property type="component" value="Chromosome"/>
</dbReference>
<dbReference type="Pfam" id="PF12848">
    <property type="entry name" value="ABC_tran_Xtn"/>
    <property type="match status" value="1"/>
</dbReference>
<dbReference type="PANTHER" id="PTHR42855">
    <property type="entry name" value="ABC TRANSPORTER ATP-BINDING SUBUNIT"/>
    <property type="match status" value="1"/>
</dbReference>
<proteinExistence type="inferred from homology"/>
<dbReference type="HAMAP" id="MF_00848">
    <property type="entry name" value="Uup"/>
    <property type="match status" value="1"/>
</dbReference>
<evidence type="ECO:0000256" key="9">
    <source>
        <dbReference type="ARBA" id="ARBA00049360"/>
    </source>
</evidence>
<dbReference type="InterPro" id="IPR032781">
    <property type="entry name" value="ABC_tran_Xtn"/>
</dbReference>
<dbReference type="InterPro" id="IPR037118">
    <property type="entry name" value="Val-tRNA_synth_C_sf"/>
</dbReference>
<dbReference type="InterPro" id="IPR003593">
    <property type="entry name" value="AAA+_ATPase"/>
</dbReference>
<keyword evidence="3 11" id="KW-0547">Nucleotide-binding</keyword>
<keyword evidence="7 11" id="KW-0238">DNA-binding</keyword>
<dbReference type="InterPro" id="IPR003439">
    <property type="entry name" value="ABC_transporter-like_ATP-bd"/>
</dbReference>